<dbReference type="EMBL" id="JBBWWR010000005">
    <property type="protein sequence ID" value="KAK8965952.1"/>
    <property type="molecule type" value="Genomic_DNA"/>
</dbReference>
<protein>
    <submittedName>
        <fullName evidence="3">Uncharacterized protein</fullName>
    </submittedName>
</protein>
<accession>A0ABR2MP39</accession>
<feature type="compositionally biased region" description="Low complexity" evidence="1">
    <location>
        <begin position="330"/>
        <end position="344"/>
    </location>
</feature>
<keyword evidence="2" id="KW-0812">Transmembrane</keyword>
<feature type="region of interest" description="Disordered" evidence="1">
    <location>
        <begin position="323"/>
        <end position="354"/>
    </location>
</feature>
<feature type="region of interest" description="Disordered" evidence="1">
    <location>
        <begin position="956"/>
        <end position="984"/>
    </location>
</feature>
<sequence>MMLSRKELVRAIDVRLSAVKQDLATACARASVAGFNLESMPDLVLFADHFAWIIITMIKKIQLHFSFIDPACSEACKNFLSLSQRRPELISHEHSLPSPDIHPQWKNFKDSNISSSSGSDMSIDEPLVEPTGTARLPTTYCGDAQLHRFSNHKQERQVDGETATPSIEHLVPDSQHFVKKVMESVENLAPSVVSSTKPDVQAGGVSRRMSVQDRINLFESKQKEQSGSPSVVGGNTVGSIVSRLAGGRGEHHRNPSDISVEKLVLRRWSGASDMSIDPNSNSSGSIDQKESGSTAGTPTSSAISQLQISSKISKNEGSALLEASNYTGPSSQNSSVSNSSTSSSARGHGRSFPQGKLQAMGEIHKEGIASTFKVSPGSTKEQVQANTWMHMSGIFLNSRSGISKEPGEFQTNSRSASEDSEIGQMVSQIHSTEPLPLEVPTVQNDQASPLAQIMAITSKLEDAGAKSECASDSQIHVKTSIGNMEDISANDDSMHPEAIGCDFYDQLEAAEQTNLAVPQLLSNSFSVNAQQVSTSEGLRFLGKTSEADYIKKLEGKRDDIIPIEGSNAPPVQIKKANDGMEIPFDKESQTSRPNTDNELNDVLHLKAEELEKLFAEHKLKSRVDQITSAQRRRNLKDHANNVEKRPAQSHPQQQPEDILLQQCSSNGVEVDFNLSGIVESVDLCDSKNTQSDIPRGKLYGKYMRKRDAKLSQECGSKKAQKEAKMKEMHDRLELSQAEMNARLIGFWDGQRMVVARLRAEKLRSFNLHSALIVKEQTSKSLTGDEDVVDQTLCEPSTGNQSKKISSNESLPTTSITSLSLKHSVKSAISGSVKHKAQTENPVSQLVPAFSNLKNENIKPSVIVTKATIRGQPRNFTHSKSSIEDAEILKEDRSRWSSSMRKSSATPAELKDLSPLNSEKTLRRIQVGVESKQYLKRGNGVNHGSVNVSGKSRILVPPEELDNNEKSEEIVSQKENSPDVVGDENIGRTYIDADNQVMDLHIDSDDEKSRHSQESCESESEIGDLMRPLSQRDDPSTIFSAFNSSRSADDSLEESSGSMNSHVYHSHAYTREASDIYSVDSPTDSPSWNSHSLSQIMDSEVAQMRKKWGSAPVPVITAGASQQSRRDVTKGFKRLLKFGRKSRGADYLVNDWVSASTASEGDDDPEDGRDLGPRPSDDYRKSRMGYNITSYDGFMTLVFSKNKFIPAITIFLVLVHPYTVLHCQLATLLGFYLFIYRSCRLTYSDKDALCLPAS</sequence>
<feature type="region of interest" description="Disordered" evidence="1">
    <location>
        <begin position="1156"/>
        <end position="1177"/>
    </location>
</feature>
<keyword evidence="2" id="KW-0472">Membrane</keyword>
<keyword evidence="2" id="KW-1133">Transmembrane helix</keyword>
<reference evidence="3 4" key="1">
    <citation type="journal article" date="2022" name="Nat. Plants">
        <title>Genomes of leafy and leafless Platanthera orchids illuminate the evolution of mycoheterotrophy.</title>
        <authorList>
            <person name="Li M.H."/>
            <person name="Liu K.W."/>
            <person name="Li Z."/>
            <person name="Lu H.C."/>
            <person name="Ye Q.L."/>
            <person name="Zhang D."/>
            <person name="Wang J.Y."/>
            <person name="Li Y.F."/>
            <person name="Zhong Z.M."/>
            <person name="Liu X."/>
            <person name="Yu X."/>
            <person name="Liu D.K."/>
            <person name="Tu X.D."/>
            <person name="Liu B."/>
            <person name="Hao Y."/>
            <person name="Liao X.Y."/>
            <person name="Jiang Y.T."/>
            <person name="Sun W.H."/>
            <person name="Chen J."/>
            <person name="Chen Y.Q."/>
            <person name="Ai Y."/>
            <person name="Zhai J.W."/>
            <person name="Wu S.S."/>
            <person name="Zhou Z."/>
            <person name="Hsiao Y.Y."/>
            <person name="Wu W.L."/>
            <person name="Chen Y.Y."/>
            <person name="Lin Y.F."/>
            <person name="Hsu J.L."/>
            <person name="Li C.Y."/>
            <person name="Wang Z.W."/>
            <person name="Zhao X."/>
            <person name="Zhong W.Y."/>
            <person name="Ma X.K."/>
            <person name="Ma L."/>
            <person name="Huang J."/>
            <person name="Chen G.Z."/>
            <person name="Huang M.Z."/>
            <person name="Huang L."/>
            <person name="Peng D.H."/>
            <person name="Luo Y.B."/>
            <person name="Zou S.Q."/>
            <person name="Chen S.P."/>
            <person name="Lan S."/>
            <person name="Tsai W.C."/>
            <person name="Van de Peer Y."/>
            <person name="Liu Z.J."/>
        </authorList>
    </citation>
    <scope>NUCLEOTIDE SEQUENCE [LARGE SCALE GENOMIC DNA]</scope>
    <source>
        <strain evidence="3">Lor288</strain>
    </source>
</reference>
<evidence type="ECO:0000313" key="4">
    <source>
        <dbReference type="Proteomes" id="UP001412067"/>
    </source>
</evidence>
<evidence type="ECO:0000313" key="3">
    <source>
        <dbReference type="EMBL" id="KAK8965952.1"/>
    </source>
</evidence>
<feature type="compositionally biased region" description="Basic and acidic residues" evidence="1">
    <location>
        <begin position="1003"/>
        <end position="1013"/>
    </location>
</feature>
<gene>
    <name evidence="3" type="ORF">KSP40_PGU008964</name>
</gene>
<feature type="compositionally biased region" description="Basic and acidic residues" evidence="1">
    <location>
        <begin position="962"/>
        <end position="971"/>
    </location>
</feature>
<dbReference type="Proteomes" id="UP001412067">
    <property type="component" value="Unassembled WGS sequence"/>
</dbReference>
<dbReference type="PANTHER" id="PTHR31008:SF15">
    <property type="entry name" value="GPI-ANCHORED ADHESIN-LIKE PROTEIN"/>
    <property type="match status" value="1"/>
</dbReference>
<feature type="region of interest" description="Disordered" evidence="1">
    <location>
        <begin position="1003"/>
        <end position="1058"/>
    </location>
</feature>
<feature type="region of interest" description="Disordered" evidence="1">
    <location>
        <begin position="272"/>
        <end position="306"/>
    </location>
</feature>
<name>A0ABR2MP39_9ASPA</name>
<comment type="caution">
    <text evidence="3">The sequence shown here is derived from an EMBL/GenBank/DDBJ whole genome shotgun (WGS) entry which is preliminary data.</text>
</comment>
<feature type="compositionally biased region" description="Polar residues" evidence="1">
    <location>
        <begin position="277"/>
        <end position="286"/>
    </location>
</feature>
<proteinExistence type="predicted"/>
<feature type="transmembrane region" description="Helical" evidence="2">
    <location>
        <begin position="1203"/>
        <end position="1235"/>
    </location>
</feature>
<feature type="compositionally biased region" description="Polar residues" evidence="1">
    <location>
        <begin position="1036"/>
        <end position="1045"/>
    </location>
</feature>
<evidence type="ECO:0000256" key="2">
    <source>
        <dbReference type="SAM" id="Phobius"/>
    </source>
</evidence>
<organism evidence="3 4">
    <name type="scientific">Platanthera guangdongensis</name>
    <dbReference type="NCBI Taxonomy" id="2320717"/>
    <lineage>
        <taxon>Eukaryota</taxon>
        <taxon>Viridiplantae</taxon>
        <taxon>Streptophyta</taxon>
        <taxon>Embryophyta</taxon>
        <taxon>Tracheophyta</taxon>
        <taxon>Spermatophyta</taxon>
        <taxon>Magnoliopsida</taxon>
        <taxon>Liliopsida</taxon>
        <taxon>Asparagales</taxon>
        <taxon>Orchidaceae</taxon>
        <taxon>Orchidoideae</taxon>
        <taxon>Orchideae</taxon>
        <taxon>Orchidinae</taxon>
        <taxon>Platanthera</taxon>
    </lineage>
</organism>
<feature type="compositionally biased region" description="Basic and acidic residues" evidence="1">
    <location>
        <begin position="1167"/>
        <end position="1177"/>
    </location>
</feature>
<dbReference type="PANTHER" id="PTHR31008">
    <property type="entry name" value="COP1-INTERACTING PROTEIN-RELATED"/>
    <property type="match status" value="1"/>
</dbReference>
<feature type="region of interest" description="Disordered" evidence="1">
    <location>
        <begin position="400"/>
        <end position="420"/>
    </location>
</feature>
<evidence type="ECO:0000256" key="1">
    <source>
        <dbReference type="SAM" id="MobiDB-lite"/>
    </source>
</evidence>
<keyword evidence="4" id="KW-1185">Reference proteome</keyword>
<feature type="compositionally biased region" description="Low complexity" evidence="1">
    <location>
        <begin position="291"/>
        <end position="306"/>
    </location>
</feature>